<comment type="caution">
    <text evidence="2">The sequence shown here is derived from an EMBL/GenBank/DDBJ whole genome shotgun (WGS) entry which is preliminary data.</text>
</comment>
<accession>A0A8J4D4G7</accession>
<organism evidence="2 3">
    <name type="scientific">Volvox reticuliferus</name>
    <dbReference type="NCBI Taxonomy" id="1737510"/>
    <lineage>
        <taxon>Eukaryota</taxon>
        <taxon>Viridiplantae</taxon>
        <taxon>Chlorophyta</taxon>
        <taxon>core chlorophytes</taxon>
        <taxon>Chlorophyceae</taxon>
        <taxon>CS clade</taxon>
        <taxon>Chlamydomonadales</taxon>
        <taxon>Volvocaceae</taxon>
        <taxon>Volvox</taxon>
    </lineage>
</organism>
<name>A0A8J4D4G7_9CHLO</name>
<feature type="coiled-coil region" evidence="1">
    <location>
        <begin position="26"/>
        <end position="60"/>
    </location>
</feature>
<sequence>MTLLRPSSRRRQGGVLSASADIAEQLERVALDISKLKERLQVAESEIQAIRADQEATRAEHQAIRAEHQAIRAEHQAIRAEHQAIRAEHQAIRADSQAIRAGIQAIRPGIQAIRAVENRAVVRADELTVLENSTHAFAKVLRRSLVEDTYKFLEAKAGLHQIAADGTAQRWHVFKKRIVAEKGNQWFEDHVPLACIVILPMGFKSPVPEGCDAAHELRRLNPDVFRTSYMAGLDEEQQCWWEELYNFVSQASI</sequence>
<keyword evidence="3" id="KW-1185">Reference proteome</keyword>
<protein>
    <submittedName>
        <fullName evidence="2">Uncharacterized protein</fullName>
    </submittedName>
</protein>
<reference evidence="2" key="1">
    <citation type="journal article" date="2021" name="Proc. Natl. Acad. Sci. U.S.A.">
        <title>Three genomes in the algal genus Volvox reveal the fate of a haploid sex-determining region after a transition to homothallism.</title>
        <authorList>
            <person name="Yamamoto K."/>
            <person name="Hamaji T."/>
            <person name="Kawai-Toyooka H."/>
            <person name="Matsuzaki R."/>
            <person name="Takahashi F."/>
            <person name="Nishimura Y."/>
            <person name="Kawachi M."/>
            <person name="Noguchi H."/>
            <person name="Minakuchi Y."/>
            <person name="Umen J.G."/>
            <person name="Toyoda A."/>
            <person name="Nozaki H."/>
        </authorList>
    </citation>
    <scope>NUCLEOTIDE SEQUENCE</scope>
    <source>
        <strain evidence="2">NIES-3786</strain>
    </source>
</reference>
<dbReference type="OrthoDB" id="554209at2759"/>
<evidence type="ECO:0000256" key="1">
    <source>
        <dbReference type="SAM" id="Coils"/>
    </source>
</evidence>
<proteinExistence type="predicted"/>
<gene>
    <name evidence="2" type="ORF">Vretifemale_19993</name>
</gene>
<dbReference type="Proteomes" id="UP000747110">
    <property type="component" value="Unassembled WGS sequence"/>
</dbReference>
<dbReference type="EMBL" id="BNCP01000077">
    <property type="protein sequence ID" value="GIL92427.1"/>
    <property type="molecule type" value="Genomic_DNA"/>
</dbReference>
<dbReference type="AlphaFoldDB" id="A0A8J4D4G7"/>
<evidence type="ECO:0000313" key="2">
    <source>
        <dbReference type="EMBL" id="GIL92427.1"/>
    </source>
</evidence>
<evidence type="ECO:0000313" key="3">
    <source>
        <dbReference type="Proteomes" id="UP000747110"/>
    </source>
</evidence>
<keyword evidence="1" id="KW-0175">Coiled coil</keyword>